<evidence type="ECO:0000313" key="2">
    <source>
        <dbReference type="EMBL" id="KGG50144.1"/>
    </source>
</evidence>
<reference evidence="2 4" key="1">
    <citation type="submission" date="2014-04" db="EMBL/GenBank/DDBJ databases">
        <title>A new species of microsporidia sheds light on the evolution of extreme parasitism.</title>
        <authorList>
            <person name="Haag K.L."/>
            <person name="James T.Y."/>
            <person name="Larsson R."/>
            <person name="Schaer T.M."/>
            <person name="Refardt D."/>
            <person name="Pombert J.-F."/>
            <person name="Ebert D."/>
        </authorList>
    </citation>
    <scope>NUCLEOTIDE SEQUENCE [LARGE SCALE GENOMIC DNA]</scope>
    <source>
        <strain evidence="2 4">UGP3</strain>
        <tissue evidence="2">Spores</tissue>
    </source>
</reference>
<protein>
    <submittedName>
        <fullName evidence="2">Phosphatidylinositol transfer protein</fullName>
    </submittedName>
</protein>
<proteinExistence type="predicted"/>
<dbReference type="EMBL" id="JMKJ01000597">
    <property type="protein sequence ID" value="KGG50144.1"/>
    <property type="molecule type" value="Genomic_DNA"/>
</dbReference>
<keyword evidence="4" id="KW-1185">Reference proteome</keyword>
<dbReference type="GO" id="GO:0008525">
    <property type="term" value="F:phosphatidylcholine transporter activity"/>
    <property type="evidence" value="ECO:0007669"/>
    <property type="project" value="TreeGrafter"/>
</dbReference>
<feature type="non-terminal residue" evidence="2">
    <location>
        <position position="1"/>
    </location>
</feature>
<dbReference type="PANTHER" id="PTHR10658:SF11">
    <property type="entry name" value="VIBRATOR, ISOFORM B"/>
    <property type="match status" value="1"/>
</dbReference>
<sequence length="244" mass="27705">YQIAQLYSVAEMSKQESSSDSGIQILINEPYNDQALGKGQYTHKLYHLGRFHLFRLPCSKCPRILSALVPANTLIIDEKAWNAYPDCITEFFNPFLRERFSIKIQTKHVANDDDLENVLTFLVHNLPPDLLSKREIVRIDIANDPIDVKENGCETNPKLFCPKKDPLRGPLNANWIRDMKAQKKPFMCCYKLVTIKFKVFGLESKIESYISKVPYTDAYVASTSNLSFCAFIGAFSALLIDGLG</sequence>
<dbReference type="InterPro" id="IPR055261">
    <property type="entry name" value="PI_transfer_N"/>
</dbReference>
<dbReference type="AlphaFoldDB" id="A0A098VMU9"/>
<name>A0A098VMU9_9MICR</name>
<dbReference type="GeneID" id="25260976"/>
<evidence type="ECO:0000313" key="4">
    <source>
        <dbReference type="Proteomes" id="UP000029725"/>
    </source>
</evidence>
<feature type="domain" description="Phosphatidylinositol transfer protein N-terminal" evidence="1">
    <location>
        <begin position="1"/>
        <end position="213"/>
    </location>
</feature>
<dbReference type="OrthoDB" id="18453at2759"/>
<evidence type="ECO:0000259" key="1">
    <source>
        <dbReference type="Pfam" id="PF02121"/>
    </source>
</evidence>
<dbReference type="HOGENOM" id="CLU_046509_3_1_1"/>
<dbReference type="SUPFAM" id="SSF55961">
    <property type="entry name" value="Bet v1-like"/>
    <property type="match status" value="1"/>
</dbReference>
<evidence type="ECO:0000313" key="3">
    <source>
        <dbReference type="EMBL" id="KGG50428.1"/>
    </source>
</evidence>
<dbReference type="EMBL" id="JMKJ01000579">
    <property type="protein sequence ID" value="KGG50428.1"/>
    <property type="molecule type" value="Genomic_DNA"/>
</dbReference>
<dbReference type="Gene3D" id="3.30.530.20">
    <property type="match status" value="1"/>
</dbReference>
<dbReference type="InterPro" id="IPR001666">
    <property type="entry name" value="PI_transfer"/>
</dbReference>
<comment type="caution">
    <text evidence="2">The sequence shown here is derived from an EMBL/GenBank/DDBJ whole genome shotgun (WGS) entry which is preliminary data.</text>
</comment>
<dbReference type="GO" id="GO:0005737">
    <property type="term" value="C:cytoplasm"/>
    <property type="evidence" value="ECO:0007669"/>
    <property type="project" value="TreeGrafter"/>
</dbReference>
<gene>
    <name evidence="3" type="ORF">DI09_6p120</name>
    <name evidence="2" type="ORF">DI09_86p80</name>
</gene>
<dbReference type="Pfam" id="PF02121">
    <property type="entry name" value="IP_trans"/>
    <property type="match status" value="1"/>
</dbReference>
<dbReference type="GO" id="GO:0035091">
    <property type="term" value="F:phosphatidylinositol binding"/>
    <property type="evidence" value="ECO:0007669"/>
    <property type="project" value="TreeGrafter"/>
</dbReference>
<dbReference type="Proteomes" id="UP000029725">
    <property type="component" value="Unassembled WGS sequence"/>
</dbReference>
<dbReference type="PANTHER" id="PTHR10658">
    <property type="entry name" value="PHOSPHATIDYLINOSITOL TRANSFER PROTEIN"/>
    <property type="match status" value="1"/>
</dbReference>
<dbReference type="VEuPathDB" id="MicrosporidiaDB:DI09_6p120"/>
<dbReference type="GeneID" id="25260641"/>
<dbReference type="VEuPathDB" id="MicrosporidiaDB:DI09_86p80"/>
<dbReference type="RefSeq" id="XP_013236855.1">
    <property type="nucleotide sequence ID" value="XM_013381401.1"/>
</dbReference>
<dbReference type="PRINTS" id="PR00391">
    <property type="entry name" value="PITRANSFER"/>
</dbReference>
<organism evidence="2 4">
    <name type="scientific">Mitosporidium daphniae</name>
    <dbReference type="NCBI Taxonomy" id="1485682"/>
    <lineage>
        <taxon>Eukaryota</taxon>
        <taxon>Fungi</taxon>
        <taxon>Fungi incertae sedis</taxon>
        <taxon>Microsporidia</taxon>
        <taxon>Mitosporidium</taxon>
    </lineage>
</organism>
<accession>A0A098VMU9</accession>
<dbReference type="RefSeq" id="XP_013236584.1">
    <property type="nucleotide sequence ID" value="XM_013381130.1"/>
</dbReference>
<dbReference type="GO" id="GO:0031210">
    <property type="term" value="F:phosphatidylcholine binding"/>
    <property type="evidence" value="ECO:0007669"/>
    <property type="project" value="TreeGrafter"/>
</dbReference>
<dbReference type="GO" id="GO:0008526">
    <property type="term" value="F:phosphatidylinositol transfer activity"/>
    <property type="evidence" value="ECO:0007669"/>
    <property type="project" value="TreeGrafter"/>
</dbReference>
<dbReference type="InterPro" id="IPR023393">
    <property type="entry name" value="START-like_dom_sf"/>
</dbReference>